<dbReference type="Proteomes" id="UP000006882">
    <property type="component" value="Chromosome G1"/>
</dbReference>
<organism evidence="1 2">
    <name type="scientific">Prunus persica</name>
    <name type="common">Peach</name>
    <name type="synonym">Amygdalus persica</name>
    <dbReference type="NCBI Taxonomy" id="3760"/>
    <lineage>
        <taxon>Eukaryota</taxon>
        <taxon>Viridiplantae</taxon>
        <taxon>Streptophyta</taxon>
        <taxon>Embryophyta</taxon>
        <taxon>Tracheophyta</taxon>
        <taxon>Spermatophyta</taxon>
        <taxon>Magnoliopsida</taxon>
        <taxon>eudicotyledons</taxon>
        <taxon>Gunneridae</taxon>
        <taxon>Pentapetalae</taxon>
        <taxon>rosids</taxon>
        <taxon>fabids</taxon>
        <taxon>Rosales</taxon>
        <taxon>Rosaceae</taxon>
        <taxon>Amygdaloideae</taxon>
        <taxon>Amygdaleae</taxon>
        <taxon>Prunus</taxon>
    </lineage>
</organism>
<reference evidence="1 2" key="1">
    <citation type="journal article" date="2013" name="Nat. Genet.">
        <title>The high-quality draft genome of peach (Prunus persica) identifies unique patterns of genetic diversity, domestication and genome evolution.</title>
        <authorList>
            <consortium name="International Peach Genome Initiative"/>
            <person name="Verde I."/>
            <person name="Abbott A.G."/>
            <person name="Scalabrin S."/>
            <person name="Jung S."/>
            <person name="Shu S."/>
            <person name="Marroni F."/>
            <person name="Zhebentyayeva T."/>
            <person name="Dettori M.T."/>
            <person name="Grimwood J."/>
            <person name="Cattonaro F."/>
            <person name="Zuccolo A."/>
            <person name="Rossini L."/>
            <person name="Jenkins J."/>
            <person name="Vendramin E."/>
            <person name="Meisel L.A."/>
            <person name="Decroocq V."/>
            <person name="Sosinski B."/>
            <person name="Prochnik S."/>
            <person name="Mitros T."/>
            <person name="Policriti A."/>
            <person name="Cipriani G."/>
            <person name="Dondini L."/>
            <person name="Ficklin S."/>
            <person name="Goodstein D.M."/>
            <person name="Xuan P."/>
            <person name="Del Fabbro C."/>
            <person name="Aramini V."/>
            <person name="Copetti D."/>
            <person name="Gonzalez S."/>
            <person name="Horner D.S."/>
            <person name="Falchi R."/>
            <person name="Lucas S."/>
            <person name="Mica E."/>
            <person name="Maldonado J."/>
            <person name="Lazzari B."/>
            <person name="Bielenberg D."/>
            <person name="Pirona R."/>
            <person name="Miculan M."/>
            <person name="Barakat A."/>
            <person name="Testolin R."/>
            <person name="Stella A."/>
            <person name="Tartarini S."/>
            <person name="Tonutti P."/>
            <person name="Arus P."/>
            <person name="Orellana A."/>
            <person name="Wells C."/>
            <person name="Main D."/>
            <person name="Vizzotto G."/>
            <person name="Silva H."/>
            <person name="Salamini F."/>
            <person name="Schmutz J."/>
            <person name="Morgante M."/>
            <person name="Rokhsar D.S."/>
        </authorList>
    </citation>
    <scope>NUCLEOTIDE SEQUENCE [LARGE SCALE GENOMIC DNA]</scope>
    <source>
        <strain evidence="2">cv. Nemared</strain>
    </source>
</reference>
<evidence type="ECO:0000313" key="1">
    <source>
        <dbReference type="EMBL" id="ONI28984.1"/>
    </source>
</evidence>
<protein>
    <submittedName>
        <fullName evidence="1">Uncharacterized protein</fullName>
    </submittedName>
</protein>
<sequence length="80" mass="8382">MSKEGGGSSTNQIVGNCIIGEPGSENVGMQNSFNGPDQRGLHVAGNRVVAHERAKNVGIQGVGNTNTRPDEGSSWWCCIL</sequence>
<name>A0A251QYU3_PRUPE</name>
<accession>A0A251QYU3</accession>
<keyword evidence="2" id="KW-1185">Reference proteome</keyword>
<proteinExistence type="predicted"/>
<dbReference type="EMBL" id="CM007651">
    <property type="protein sequence ID" value="ONI28984.1"/>
    <property type="molecule type" value="Genomic_DNA"/>
</dbReference>
<dbReference type="AlphaFoldDB" id="A0A251QYU3"/>
<dbReference type="Gramene" id="ONI28984">
    <property type="protein sequence ID" value="ONI28984"/>
    <property type="gene ID" value="PRUPE_1G173600"/>
</dbReference>
<gene>
    <name evidence="1" type="ORF">PRUPE_1G173600</name>
</gene>
<evidence type="ECO:0000313" key="2">
    <source>
        <dbReference type="Proteomes" id="UP000006882"/>
    </source>
</evidence>